<evidence type="ECO:0000256" key="3">
    <source>
        <dbReference type="ARBA" id="ARBA00022989"/>
    </source>
</evidence>
<evidence type="ECO:0000256" key="1">
    <source>
        <dbReference type="ARBA" id="ARBA00004141"/>
    </source>
</evidence>
<organism evidence="7 8">
    <name type="scientific">Desmospora profundinema</name>
    <dbReference type="NCBI Taxonomy" id="1571184"/>
    <lineage>
        <taxon>Bacteria</taxon>
        <taxon>Bacillati</taxon>
        <taxon>Bacillota</taxon>
        <taxon>Bacilli</taxon>
        <taxon>Bacillales</taxon>
        <taxon>Thermoactinomycetaceae</taxon>
        <taxon>Desmospora</taxon>
    </lineage>
</organism>
<dbReference type="Pfam" id="PF06271">
    <property type="entry name" value="RDD"/>
    <property type="match status" value="1"/>
</dbReference>
<comment type="subcellular location">
    <subcellularLocation>
        <location evidence="1">Membrane</location>
        <topology evidence="1">Multi-pass membrane protein</topology>
    </subcellularLocation>
</comment>
<feature type="transmembrane region" description="Helical" evidence="5">
    <location>
        <begin position="61"/>
        <end position="84"/>
    </location>
</feature>
<keyword evidence="3 5" id="KW-1133">Transmembrane helix</keyword>
<evidence type="ECO:0000256" key="4">
    <source>
        <dbReference type="ARBA" id="ARBA00023136"/>
    </source>
</evidence>
<dbReference type="RefSeq" id="WP_309861596.1">
    <property type="nucleotide sequence ID" value="NZ_JAVDQG010000001.1"/>
</dbReference>
<keyword evidence="2 5" id="KW-0812">Transmembrane</keyword>
<dbReference type="EMBL" id="JAVDQG010000001">
    <property type="protein sequence ID" value="MDR6224356.1"/>
    <property type="molecule type" value="Genomic_DNA"/>
</dbReference>
<dbReference type="PANTHER" id="PTHR38480">
    <property type="entry name" value="SLR0254 PROTEIN"/>
    <property type="match status" value="1"/>
</dbReference>
<feature type="domain" description="RDD" evidence="6">
    <location>
        <begin position="20"/>
        <end position="154"/>
    </location>
</feature>
<reference evidence="7 8" key="1">
    <citation type="submission" date="2023-07" db="EMBL/GenBank/DDBJ databases">
        <title>Genomic Encyclopedia of Type Strains, Phase IV (KMG-IV): sequencing the most valuable type-strain genomes for metagenomic binning, comparative biology and taxonomic classification.</title>
        <authorList>
            <person name="Goeker M."/>
        </authorList>
    </citation>
    <scope>NUCLEOTIDE SEQUENCE [LARGE SCALE GENOMIC DNA]</scope>
    <source>
        <strain evidence="7 8">DSM 45903</strain>
    </source>
</reference>
<accession>A0ABU1IHV6</accession>
<proteinExistence type="predicted"/>
<gene>
    <name evidence="7" type="ORF">JOE21_000344</name>
</gene>
<evidence type="ECO:0000259" key="6">
    <source>
        <dbReference type="Pfam" id="PF06271"/>
    </source>
</evidence>
<protein>
    <submittedName>
        <fullName evidence="7">RDD family membrane protein YckC</fullName>
    </submittedName>
</protein>
<sequence length="260" mass="29572">MNQEIRVSTPEFVTLRFTAAGIGTRILALLVDWMILGVVLGMLGYVGLLFYFLLEEIGSPLWMSVVVGVGIVILVFIPLLYYILTETFLHGQTLGKKVLGIRVVTDMGTAPGFFAIFLRNVLRMVDSLPFLYIVGLISVFSNTRAKRLGDLAAGTMVVKREEDSRLPRVRPLYSHGEARLYTSADLARIADSRWLEVGEFLSRRQELFPEKRAELAYAMFETLFPDRSPDPHHRERLLEAAFFQWRNERQEAMRAEGGIR</sequence>
<dbReference type="InterPro" id="IPR010432">
    <property type="entry name" value="RDD"/>
</dbReference>
<name>A0ABU1IHV6_9BACL</name>
<evidence type="ECO:0000313" key="8">
    <source>
        <dbReference type="Proteomes" id="UP001185012"/>
    </source>
</evidence>
<keyword evidence="4 5" id="KW-0472">Membrane</keyword>
<comment type="caution">
    <text evidence="7">The sequence shown here is derived from an EMBL/GenBank/DDBJ whole genome shotgun (WGS) entry which is preliminary data.</text>
</comment>
<feature type="transmembrane region" description="Helical" evidence="5">
    <location>
        <begin position="33"/>
        <end position="54"/>
    </location>
</feature>
<evidence type="ECO:0000256" key="5">
    <source>
        <dbReference type="SAM" id="Phobius"/>
    </source>
</evidence>
<dbReference type="Proteomes" id="UP001185012">
    <property type="component" value="Unassembled WGS sequence"/>
</dbReference>
<evidence type="ECO:0000313" key="7">
    <source>
        <dbReference type="EMBL" id="MDR6224356.1"/>
    </source>
</evidence>
<evidence type="ECO:0000256" key="2">
    <source>
        <dbReference type="ARBA" id="ARBA00022692"/>
    </source>
</evidence>
<dbReference type="PANTHER" id="PTHR38480:SF1">
    <property type="entry name" value="SLR0254 PROTEIN"/>
    <property type="match status" value="1"/>
</dbReference>
<keyword evidence="8" id="KW-1185">Reference proteome</keyword>